<evidence type="ECO:0000313" key="2">
    <source>
        <dbReference type="EMBL" id="MDQ0418458.1"/>
    </source>
</evidence>
<dbReference type="PANTHER" id="PTHR37813">
    <property type="entry name" value="FELS-2 PROPHAGE PROTEIN"/>
    <property type="match status" value="1"/>
</dbReference>
<dbReference type="Gene3D" id="1.20.120.20">
    <property type="entry name" value="Apolipoprotein"/>
    <property type="match status" value="1"/>
</dbReference>
<dbReference type="EMBL" id="JAUSUV010000012">
    <property type="protein sequence ID" value="MDQ0418458.1"/>
    <property type="molecule type" value="Genomic_DNA"/>
</dbReference>
<dbReference type="Proteomes" id="UP001238450">
    <property type="component" value="Unassembled WGS sequence"/>
</dbReference>
<gene>
    <name evidence="2" type="ORF">J2Z48_002650</name>
</gene>
<protein>
    <submittedName>
        <fullName evidence="2">Phage-related protein/archaellum component FlaC</fullName>
    </submittedName>
</protein>
<keyword evidence="1" id="KW-0472">Membrane</keyword>
<sequence>MAKESVQIIVDGVDHASSVFAKVAREADRSFGDVVKMVDKLDRKIEQLPSPEMHTEEAVQDLQKVVRSVQQVESHVRQLQYTVDGVDHSVEIRFDAQTEKAESQVEELSRKVREASRDHFVSIHANVRKAISEVNRLGHSIREVGRRGREVGEGMVDFADNTTQGLTAPIGLISALAFKASADSSHMMAILTAKLGGVRGQIEQVAPIAKRVFRDGLGKDVEEVAIVAGHAKAKFQKLNETRLQDAVYQALALSKALGIDAVQSIDQAKEIMDKFKITSNQAFDLIAAGYTTADLSGKNLNSRLRETKGRAEEVAKAIQNSPWVQLASDWRKLQEALEPLGHVLVNLSQKYLPAVIEKVQSFSEWFSKLSDKQQLFLIGAMGILAVLPLVVMVFGSLVMVVSAVAEVFAFFASTAGLVVLGVGAIAAGLVWMYNRFEWFKQAIDGIWSATVEMFSTSASKFSSYFETIQASLARLWQASQPIIKLFGETLVTALIAILPVLNGLFSALGPLIDLIINALSAAANMISGLILLLTGDFDGAVTHFENALQDVGRVVENVCLVVVEFFSGMWEGTVAILQQFGVDLNVFFASMAQGMMDAWNDFGEGWSTFWNSITQGAMDAWNDFGEWWYSFWLFISEPIIQFFSSLWEVISPYIMPVITFIQQAWTALVTFFSILFGETLPVLFQVGWNLISSVISPIVSTIVNWIRASWSTLVGFLNSIWLSLVSVASAVWSGVSSAIRVAISPIVGWLSSIWNSTRSTASSVWSSTSSLASSIWSGTVSGIRSVVSPIVGWLSSAWNSIRSTASSVWDGVRTAIINPIQSAYERLKSIISSIVNAFASMKISIPRPRIPDIKVHTAHANIGGVSVPYPEFKLGWYAKGGLFDGASVIGVGEAGLEAVVPLSGHRMKPFADTIAKQMPERSTGQGDIIINIEQLVVREEIDITKIAKVLREEIERQETIQNRAGGMSSFGYSI</sequence>
<proteinExistence type="predicted"/>
<dbReference type="AlphaFoldDB" id="A0AAJ1TGJ2"/>
<feature type="transmembrane region" description="Helical" evidence="1">
    <location>
        <begin position="375"/>
        <end position="401"/>
    </location>
</feature>
<organism evidence="2 3">
    <name type="scientific">Croceifilum oryzae</name>
    <dbReference type="NCBI Taxonomy" id="1553429"/>
    <lineage>
        <taxon>Bacteria</taxon>
        <taxon>Bacillati</taxon>
        <taxon>Bacillota</taxon>
        <taxon>Bacilli</taxon>
        <taxon>Bacillales</taxon>
        <taxon>Thermoactinomycetaceae</taxon>
        <taxon>Croceifilum</taxon>
    </lineage>
</organism>
<evidence type="ECO:0000256" key="1">
    <source>
        <dbReference type="SAM" id="Phobius"/>
    </source>
</evidence>
<dbReference type="InterPro" id="IPR038407">
    <property type="entry name" value="v-SNARE_N_sf"/>
</dbReference>
<comment type="caution">
    <text evidence="2">The sequence shown here is derived from an EMBL/GenBank/DDBJ whole genome shotgun (WGS) entry which is preliminary data.</text>
</comment>
<accession>A0AAJ1TGJ2</accession>
<feature type="transmembrane region" description="Helical" evidence="1">
    <location>
        <begin position="407"/>
        <end position="433"/>
    </location>
</feature>
<feature type="transmembrane region" description="Helical" evidence="1">
    <location>
        <begin position="485"/>
        <end position="508"/>
    </location>
</feature>
<feature type="transmembrane region" description="Helical" evidence="1">
    <location>
        <begin position="627"/>
        <end position="647"/>
    </location>
</feature>
<reference evidence="2 3" key="1">
    <citation type="submission" date="2023-07" db="EMBL/GenBank/DDBJ databases">
        <title>Genomic Encyclopedia of Type Strains, Phase IV (KMG-IV): sequencing the most valuable type-strain genomes for metagenomic binning, comparative biology and taxonomic classification.</title>
        <authorList>
            <person name="Goeker M."/>
        </authorList>
    </citation>
    <scope>NUCLEOTIDE SEQUENCE [LARGE SCALE GENOMIC DNA]</scope>
    <source>
        <strain evidence="2 3">DSM 46876</strain>
    </source>
</reference>
<evidence type="ECO:0000313" key="3">
    <source>
        <dbReference type="Proteomes" id="UP001238450"/>
    </source>
</evidence>
<feature type="transmembrane region" description="Helical" evidence="1">
    <location>
        <begin position="514"/>
        <end position="533"/>
    </location>
</feature>
<feature type="transmembrane region" description="Helical" evidence="1">
    <location>
        <begin position="720"/>
        <end position="743"/>
    </location>
</feature>
<keyword evidence="3" id="KW-1185">Reference proteome</keyword>
<dbReference type="Gene3D" id="1.20.58.400">
    <property type="entry name" value="t-snare proteins"/>
    <property type="match status" value="1"/>
</dbReference>
<feature type="transmembrane region" description="Helical" evidence="1">
    <location>
        <begin position="688"/>
        <end position="708"/>
    </location>
</feature>
<name>A0AAJ1TGJ2_9BACL</name>
<feature type="transmembrane region" description="Helical" evidence="1">
    <location>
        <begin position="653"/>
        <end position="676"/>
    </location>
</feature>
<dbReference type="PANTHER" id="PTHR37813:SF1">
    <property type="entry name" value="FELS-2 PROPHAGE PROTEIN"/>
    <property type="match status" value="1"/>
</dbReference>
<keyword evidence="1" id="KW-1133">Transmembrane helix</keyword>
<dbReference type="RefSeq" id="WP_307254186.1">
    <property type="nucleotide sequence ID" value="NZ_JAUSUV010000012.1"/>
</dbReference>
<keyword evidence="1" id="KW-0812">Transmembrane</keyword>